<dbReference type="InterPro" id="IPR009057">
    <property type="entry name" value="Homeodomain-like_sf"/>
</dbReference>
<keyword evidence="5" id="KW-1185">Reference proteome</keyword>
<dbReference type="Gene3D" id="1.10.357.10">
    <property type="entry name" value="Tetracycline Repressor, domain 2"/>
    <property type="match status" value="1"/>
</dbReference>
<feature type="domain" description="HTH tetR-type" evidence="3">
    <location>
        <begin position="7"/>
        <end position="67"/>
    </location>
</feature>
<comment type="caution">
    <text evidence="4">The sequence shown here is derived from an EMBL/GenBank/DDBJ whole genome shotgun (WGS) entry which is preliminary data.</text>
</comment>
<gene>
    <name evidence="4" type="ORF">FRC53_01340</name>
</gene>
<evidence type="ECO:0000313" key="4">
    <source>
        <dbReference type="EMBL" id="MQM72078.1"/>
    </source>
</evidence>
<name>A0A6L5GPM3_9FIRM</name>
<keyword evidence="1 2" id="KW-0238">DNA-binding</keyword>
<dbReference type="PANTHER" id="PTHR43479:SF7">
    <property type="entry name" value="TETR-FAMILY TRANSCRIPTIONAL REGULATOR"/>
    <property type="match status" value="1"/>
</dbReference>
<reference evidence="4" key="1">
    <citation type="journal article" date="2020" name="Appl. Environ. Microbiol.">
        <title>Medium-Chain Fatty Acid Synthesis by 'Candidatus Weimeria bifida' gen. nov., sp. nov., and 'Candidatus Pseudoramibacter fermentans' sp. nov.</title>
        <authorList>
            <person name="Scarborough M.J."/>
            <person name="Myers K.S."/>
            <person name="Donohue T.J."/>
            <person name="Noguera D.R."/>
        </authorList>
    </citation>
    <scope>NUCLEOTIDE SEQUENCE</scope>
    <source>
        <strain evidence="4">EUB1.1</strain>
    </source>
</reference>
<evidence type="ECO:0000256" key="2">
    <source>
        <dbReference type="PROSITE-ProRule" id="PRU00335"/>
    </source>
</evidence>
<dbReference type="PANTHER" id="PTHR43479">
    <property type="entry name" value="ACREF/ENVCD OPERON REPRESSOR-RELATED"/>
    <property type="match status" value="1"/>
</dbReference>
<dbReference type="GO" id="GO:0003677">
    <property type="term" value="F:DNA binding"/>
    <property type="evidence" value="ECO:0007669"/>
    <property type="project" value="UniProtKB-UniRule"/>
</dbReference>
<organism evidence="4 5">
    <name type="scientific">Candidatus Pseudoramibacter fermentans</name>
    <dbReference type="NCBI Taxonomy" id="2594427"/>
    <lineage>
        <taxon>Bacteria</taxon>
        <taxon>Bacillati</taxon>
        <taxon>Bacillota</taxon>
        <taxon>Clostridia</taxon>
        <taxon>Eubacteriales</taxon>
        <taxon>Eubacteriaceae</taxon>
        <taxon>Pseudoramibacter</taxon>
    </lineage>
</organism>
<dbReference type="AlphaFoldDB" id="A0A6L5GPM3"/>
<evidence type="ECO:0000256" key="1">
    <source>
        <dbReference type="ARBA" id="ARBA00023125"/>
    </source>
</evidence>
<feature type="DNA-binding region" description="H-T-H motif" evidence="2">
    <location>
        <begin position="30"/>
        <end position="49"/>
    </location>
</feature>
<dbReference type="InterPro" id="IPR001647">
    <property type="entry name" value="HTH_TetR"/>
</dbReference>
<dbReference type="InterPro" id="IPR050624">
    <property type="entry name" value="HTH-type_Tx_Regulator"/>
</dbReference>
<protein>
    <submittedName>
        <fullName evidence="4">TetR family transcriptional regulator</fullName>
    </submittedName>
</protein>
<accession>A0A6L5GPM3</accession>
<dbReference type="EMBL" id="VOGB01000003">
    <property type="protein sequence ID" value="MQM72078.1"/>
    <property type="molecule type" value="Genomic_DNA"/>
</dbReference>
<proteinExistence type="predicted"/>
<evidence type="ECO:0000259" key="3">
    <source>
        <dbReference type="PROSITE" id="PS50977"/>
    </source>
</evidence>
<dbReference type="PROSITE" id="PS50977">
    <property type="entry name" value="HTH_TETR_2"/>
    <property type="match status" value="1"/>
</dbReference>
<dbReference type="Proteomes" id="UP000473648">
    <property type="component" value="Unassembled WGS sequence"/>
</dbReference>
<sequence>MDDLRVVKTKQALCDAFQDLMEERPFEKITVNALCERAAVRRGTFYNHFFDKYDFFAYYTRVIQQAFIENYKRKEDAAVSYFGTLTEELLDFFNQNVKLVHRVVQSSAYPTLLNIVSDTIEQDVRQWVSAHAQTAADADPADTAAFFTGGIIRLVASRAGHHIDEAEKRQIVAFVCQTAKLLKLTE</sequence>
<dbReference type="Pfam" id="PF00440">
    <property type="entry name" value="TetR_N"/>
    <property type="match status" value="1"/>
</dbReference>
<evidence type="ECO:0000313" key="5">
    <source>
        <dbReference type="Proteomes" id="UP000473648"/>
    </source>
</evidence>
<dbReference type="SUPFAM" id="SSF46689">
    <property type="entry name" value="Homeodomain-like"/>
    <property type="match status" value="1"/>
</dbReference>